<dbReference type="Pfam" id="PF26337">
    <property type="entry name" value="Gtf3_C"/>
    <property type="match status" value="1"/>
</dbReference>
<feature type="domain" description="Glucosyltransferase 3-like C-terminal" evidence="1">
    <location>
        <begin position="306"/>
        <end position="360"/>
    </location>
</feature>
<sequence>MNNFCSIFFYEGYVCVAPTIINLSKSLNNHGYLVNIYATKTQFTNIEKIGNSTTVTYFHKVSHVPLISRLILTLYYKLKIETKIPLIELIVFAYHCLVNLFKANNSKSLKKNISIGVDTNGSILALMESCFFKRKFVYLSLELNDPNNLKGLAKIINLLERLAYRKSECIIVQDEDRFKTLCEYNQYQHPQVFYLPNSSSSSKAIVEVLQTKNYFREKFNLNEDQFSYIVLQAGAIEDAVLSKELAQAFASINNRCALVFHEREKRELYDPYIKLLQEINSKNLFLSLEPVPYEQIDCIYTPATIGLAFYKDINNNYSQISMASGKLSYYLKHGKPVIVNNLQSLARLIEKYKIGVVVQDPLNSLEMESAIETILSNYSFYSKNASICFEEEFDFAKKINPILSFIESL</sequence>
<gene>
    <name evidence="2" type="ORF">KME25_19980</name>
</gene>
<evidence type="ECO:0000313" key="2">
    <source>
        <dbReference type="EMBL" id="MBW4546698.1"/>
    </source>
</evidence>
<dbReference type="EMBL" id="JAHHIF010000028">
    <property type="protein sequence ID" value="MBW4546698.1"/>
    <property type="molecule type" value="Genomic_DNA"/>
</dbReference>
<name>A0A951PPT7_9CYAN</name>
<evidence type="ECO:0000259" key="1">
    <source>
        <dbReference type="Pfam" id="PF26337"/>
    </source>
</evidence>
<dbReference type="InterPro" id="IPR058592">
    <property type="entry name" value="Gtf3_C"/>
</dbReference>
<reference evidence="2" key="1">
    <citation type="submission" date="2021-05" db="EMBL/GenBank/DDBJ databases">
        <authorList>
            <person name="Pietrasiak N."/>
            <person name="Ward R."/>
            <person name="Stajich J.E."/>
            <person name="Kurbessoian T."/>
        </authorList>
    </citation>
    <scope>NUCLEOTIDE SEQUENCE</scope>
    <source>
        <strain evidence="2">CPER-KK1</strain>
    </source>
</reference>
<dbReference type="Gene3D" id="3.40.50.2000">
    <property type="entry name" value="Glycogen Phosphorylase B"/>
    <property type="match status" value="1"/>
</dbReference>
<evidence type="ECO:0000313" key="3">
    <source>
        <dbReference type="Proteomes" id="UP000753908"/>
    </source>
</evidence>
<organism evidence="2 3">
    <name type="scientific">Symplocastrum torsivum CPER-KK1</name>
    <dbReference type="NCBI Taxonomy" id="450513"/>
    <lineage>
        <taxon>Bacteria</taxon>
        <taxon>Bacillati</taxon>
        <taxon>Cyanobacteriota</taxon>
        <taxon>Cyanophyceae</taxon>
        <taxon>Oscillatoriophycideae</taxon>
        <taxon>Oscillatoriales</taxon>
        <taxon>Microcoleaceae</taxon>
        <taxon>Symplocastrum</taxon>
    </lineage>
</organism>
<comment type="caution">
    <text evidence="2">The sequence shown here is derived from an EMBL/GenBank/DDBJ whole genome shotgun (WGS) entry which is preliminary data.</text>
</comment>
<reference evidence="2" key="2">
    <citation type="journal article" date="2022" name="Microbiol. Resour. Announc.">
        <title>Metagenome Sequencing to Explore Phylogenomics of Terrestrial Cyanobacteria.</title>
        <authorList>
            <person name="Ward R.D."/>
            <person name="Stajich J.E."/>
            <person name="Johansen J.R."/>
            <person name="Huntemann M."/>
            <person name="Clum A."/>
            <person name="Foster B."/>
            <person name="Foster B."/>
            <person name="Roux S."/>
            <person name="Palaniappan K."/>
            <person name="Varghese N."/>
            <person name="Mukherjee S."/>
            <person name="Reddy T.B.K."/>
            <person name="Daum C."/>
            <person name="Copeland A."/>
            <person name="Chen I.A."/>
            <person name="Ivanova N.N."/>
            <person name="Kyrpides N.C."/>
            <person name="Shapiro N."/>
            <person name="Eloe-Fadrosh E.A."/>
            <person name="Pietrasiak N."/>
        </authorList>
    </citation>
    <scope>NUCLEOTIDE SEQUENCE</scope>
    <source>
        <strain evidence="2">CPER-KK1</strain>
    </source>
</reference>
<dbReference type="AlphaFoldDB" id="A0A951PPT7"/>
<accession>A0A951PPT7</accession>
<proteinExistence type="predicted"/>
<dbReference type="SUPFAM" id="SSF53756">
    <property type="entry name" value="UDP-Glycosyltransferase/glycogen phosphorylase"/>
    <property type="match status" value="1"/>
</dbReference>
<dbReference type="Proteomes" id="UP000753908">
    <property type="component" value="Unassembled WGS sequence"/>
</dbReference>
<protein>
    <recommendedName>
        <fullName evidence="1">Glucosyltransferase 3-like C-terminal domain-containing protein</fullName>
    </recommendedName>
</protein>